<proteinExistence type="predicted"/>
<dbReference type="AlphaFoldDB" id="A0A8H6M2L6"/>
<keyword evidence="3" id="KW-1185">Reference proteome</keyword>
<dbReference type="EMBL" id="JACGCI010000060">
    <property type="protein sequence ID" value="KAF6749976.1"/>
    <property type="molecule type" value="Genomic_DNA"/>
</dbReference>
<evidence type="ECO:0000313" key="2">
    <source>
        <dbReference type="EMBL" id="KAF6749976.1"/>
    </source>
</evidence>
<protein>
    <submittedName>
        <fullName evidence="2">Uncharacterized protein</fullName>
    </submittedName>
</protein>
<organism evidence="2 3">
    <name type="scientific">Ephemerocybe angulata</name>
    <dbReference type="NCBI Taxonomy" id="980116"/>
    <lineage>
        <taxon>Eukaryota</taxon>
        <taxon>Fungi</taxon>
        <taxon>Dikarya</taxon>
        <taxon>Basidiomycota</taxon>
        <taxon>Agaricomycotina</taxon>
        <taxon>Agaricomycetes</taxon>
        <taxon>Agaricomycetidae</taxon>
        <taxon>Agaricales</taxon>
        <taxon>Agaricineae</taxon>
        <taxon>Psathyrellaceae</taxon>
        <taxon>Ephemerocybe</taxon>
    </lineage>
</organism>
<name>A0A8H6M2L6_9AGAR</name>
<accession>A0A8H6M2L6</accession>
<evidence type="ECO:0000256" key="1">
    <source>
        <dbReference type="SAM" id="MobiDB-lite"/>
    </source>
</evidence>
<sequence>MSGVNPNFAFALNLLVDRGVPTNISANTYMGTHRLVSNGGEITSGRTSVNSNTAQKVEALKNIFRNMQLNAEEAAEITAWCNAQFTIPTTNPTTLSESETAEDAVASKPEAEPIASPLEVPRAQT</sequence>
<gene>
    <name evidence="2" type="ORF">DFP72DRAFT_1072881</name>
</gene>
<comment type="caution">
    <text evidence="2">The sequence shown here is derived from an EMBL/GenBank/DDBJ whole genome shotgun (WGS) entry which is preliminary data.</text>
</comment>
<reference evidence="2 3" key="1">
    <citation type="submission" date="2020-07" db="EMBL/GenBank/DDBJ databases">
        <title>Comparative genomics of pyrophilous fungi reveals a link between fire events and developmental genes.</title>
        <authorList>
            <consortium name="DOE Joint Genome Institute"/>
            <person name="Steindorff A.S."/>
            <person name="Carver A."/>
            <person name="Calhoun S."/>
            <person name="Stillman K."/>
            <person name="Liu H."/>
            <person name="Lipzen A."/>
            <person name="Pangilinan J."/>
            <person name="Labutti K."/>
            <person name="Bruns T.D."/>
            <person name="Grigoriev I.V."/>
        </authorList>
    </citation>
    <scope>NUCLEOTIDE SEQUENCE [LARGE SCALE GENOMIC DNA]</scope>
    <source>
        <strain evidence="2 3">CBS 144469</strain>
    </source>
</reference>
<evidence type="ECO:0000313" key="3">
    <source>
        <dbReference type="Proteomes" id="UP000521943"/>
    </source>
</evidence>
<dbReference type="Proteomes" id="UP000521943">
    <property type="component" value="Unassembled WGS sequence"/>
</dbReference>
<feature type="region of interest" description="Disordered" evidence="1">
    <location>
        <begin position="90"/>
        <end position="125"/>
    </location>
</feature>